<dbReference type="Pfam" id="PF00171">
    <property type="entry name" value="Aldedh"/>
    <property type="match status" value="1"/>
</dbReference>
<name>A0A382GEX6_9ZZZZ</name>
<dbReference type="InterPro" id="IPR016162">
    <property type="entry name" value="Ald_DH_N"/>
</dbReference>
<dbReference type="SUPFAM" id="SSF53720">
    <property type="entry name" value="ALDH-like"/>
    <property type="match status" value="1"/>
</dbReference>
<accession>A0A382GEX6</accession>
<dbReference type="AlphaFoldDB" id="A0A382GEX6"/>
<dbReference type="PANTHER" id="PTHR43217">
    <property type="entry name" value="SUCCINATE SEMIALDEHYDE DEHYDROGENASE [NAD(P)+] SAD"/>
    <property type="match status" value="1"/>
</dbReference>
<dbReference type="EMBL" id="UINC01055174">
    <property type="protein sequence ID" value="SVB73748.1"/>
    <property type="molecule type" value="Genomic_DNA"/>
</dbReference>
<sequence length="213" mass="23106">MSLDVLNPFDQSLVCSLDYDEGPGLEAKIAAAHEAAERWREVPLDDRIEQVREGLERFRGESERIAADVSRQMGKPIAQARGEVGTVFARADHMLEIAPEALAPEVLPPIDDFHRRIEHAPLGVVFNLAAWNYPLIIPVNVIVPALAAGNVVLLKHSAKTPLCGQAFEEAFGSLEVPGLVTNLVLTHAETARVIADPRVNHLSFTGSVEGGRA</sequence>
<dbReference type="InterPro" id="IPR047110">
    <property type="entry name" value="GABD/Sad-like"/>
</dbReference>
<evidence type="ECO:0000259" key="1">
    <source>
        <dbReference type="Pfam" id="PF00171"/>
    </source>
</evidence>
<dbReference type="PANTHER" id="PTHR43217:SF1">
    <property type="entry name" value="SUCCINATE SEMIALDEHYDE DEHYDROGENASE [NAD(P)+] SAD"/>
    <property type="match status" value="1"/>
</dbReference>
<feature type="non-terminal residue" evidence="2">
    <location>
        <position position="213"/>
    </location>
</feature>
<feature type="domain" description="Aldehyde dehydrogenase" evidence="1">
    <location>
        <begin position="3"/>
        <end position="212"/>
    </location>
</feature>
<gene>
    <name evidence="2" type="ORF">METZ01_LOCUS226602</name>
</gene>
<dbReference type="InterPro" id="IPR015590">
    <property type="entry name" value="Aldehyde_DH_dom"/>
</dbReference>
<dbReference type="Gene3D" id="3.40.605.10">
    <property type="entry name" value="Aldehyde Dehydrogenase, Chain A, domain 1"/>
    <property type="match status" value="1"/>
</dbReference>
<protein>
    <recommendedName>
        <fullName evidence="1">Aldehyde dehydrogenase domain-containing protein</fullName>
    </recommendedName>
</protein>
<evidence type="ECO:0000313" key="2">
    <source>
        <dbReference type="EMBL" id="SVB73748.1"/>
    </source>
</evidence>
<dbReference type="InterPro" id="IPR016161">
    <property type="entry name" value="Ald_DH/histidinol_DH"/>
</dbReference>
<reference evidence="2" key="1">
    <citation type="submission" date="2018-05" db="EMBL/GenBank/DDBJ databases">
        <authorList>
            <person name="Lanie J.A."/>
            <person name="Ng W.-L."/>
            <person name="Kazmierczak K.M."/>
            <person name="Andrzejewski T.M."/>
            <person name="Davidsen T.M."/>
            <person name="Wayne K.J."/>
            <person name="Tettelin H."/>
            <person name="Glass J.I."/>
            <person name="Rusch D."/>
            <person name="Podicherti R."/>
            <person name="Tsui H.-C.T."/>
            <person name="Winkler M.E."/>
        </authorList>
    </citation>
    <scope>NUCLEOTIDE SEQUENCE</scope>
</reference>
<organism evidence="2">
    <name type="scientific">marine metagenome</name>
    <dbReference type="NCBI Taxonomy" id="408172"/>
    <lineage>
        <taxon>unclassified sequences</taxon>
        <taxon>metagenomes</taxon>
        <taxon>ecological metagenomes</taxon>
    </lineage>
</organism>
<dbReference type="GO" id="GO:0004777">
    <property type="term" value="F:succinate-semialdehyde dehydrogenase (NAD+) activity"/>
    <property type="evidence" value="ECO:0007669"/>
    <property type="project" value="TreeGrafter"/>
</dbReference>
<proteinExistence type="predicted"/>